<dbReference type="AlphaFoldDB" id="A0A6I6SR86"/>
<proteinExistence type="predicted"/>
<evidence type="ECO:0000313" key="2">
    <source>
        <dbReference type="Proteomes" id="UP000464013"/>
    </source>
</evidence>
<sequence>MIKKIAITNVKGIGDGTSNGLYEFDIPKNKPSILVAPNGFGKSSLATAFKSLKSKKIDLHKNDYHQGKDDLSPRLEISYLDDDGNIEVAFADNITNEISNTFDYFVINSQVFAKVKKNRIGGHVIASASLEIPPIVLSSSIPEKTVLNYSINNQKDKIGKNGKVLPNIQSVYQNGKFITELNNHLVYLERISGQRVQERISSFIQRLNDQNGSRANLLDWVDQNEIQFLEGTNNLSNIADVCASFDLGFTNTAENYLAAIQMASDFNENPLEFRKAVKRTIYEFGKSAYERLFDDFNSSWKEFKPKEKDGKLVVEMPKVHQVSNGQRDVMCFIALLKKAELSLTKKRNILVIDEVFDYLDDANLIAVQYYVTQLIAKFKEDGKLFYPIILTHLDPAFFRNYTFSNQKVFYLERRDAKVNPHLKKLLLNREKPEIEGDVSKYHLHYEPQPINIRLAFETLGLKPTWGDSSVFDQYVFSEFAKYIADESVYDPFAVCCALRKKVEKYAYDRLNSEDSKAEFLTTHKTPNKLSFAESKGVAVPESFYLLGIIYNDGMHWKNNEAAISGKLENMIIKKMIKEIQ</sequence>
<dbReference type="SUPFAM" id="SSF52540">
    <property type="entry name" value="P-loop containing nucleoside triphosphate hydrolases"/>
    <property type="match status" value="1"/>
</dbReference>
<dbReference type="EMBL" id="CP035042">
    <property type="protein sequence ID" value="QHC50025.1"/>
    <property type="molecule type" value="Genomic_DNA"/>
</dbReference>
<organism evidence="1 2">
    <name type="scientific">Billgrantia tianxiuensis</name>
    <dbReference type="NCBI Taxonomy" id="2497861"/>
    <lineage>
        <taxon>Bacteria</taxon>
        <taxon>Pseudomonadati</taxon>
        <taxon>Pseudomonadota</taxon>
        <taxon>Gammaproteobacteria</taxon>
        <taxon>Oceanospirillales</taxon>
        <taxon>Halomonadaceae</taxon>
        <taxon>Billgrantia</taxon>
    </lineage>
</organism>
<evidence type="ECO:0000313" key="1">
    <source>
        <dbReference type="EMBL" id="QHC50025.1"/>
    </source>
</evidence>
<dbReference type="RefSeq" id="WP_159551855.1">
    <property type="nucleotide sequence ID" value="NZ_CP035042.1"/>
</dbReference>
<accession>A0A6I6SR86</accession>
<protein>
    <submittedName>
        <fullName evidence="1">Uncharacterized protein</fullName>
    </submittedName>
</protein>
<dbReference type="Gene3D" id="3.40.50.300">
    <property type="entry name" value="P-loop containing nucleotide triphosphate hydrolases"/>
    <property type="match status" value="1"/>
</dbReference>
<keyword evidence="2" id="KW-1185">Reference proteome</keyword>
<reference evidence="1 2" key="1">
    <citation type="submission" date="2019-01" db="EMBL/GenBank/DDBJ databases">
        <title>Complete genome of a denitifying bacterium Halomons sp. BC-M4-5.</title>
        <authorList>
            <person name="Wang L."/>
            <person name="Shao Z."/>
        </authorList>
    </citation>
    <scope>NUCLEOTIDE SEQUENCE [LARGE SCALE GENOMIC DNA]</scope>
    <source>
        <strain evidence="1 2">BC-M4-5</strain>
    </source>
</reference>
<dbReference type="Proteomes" id="UP000464013">
    <property type="component" value="Chromosome"/>
</dbReference>
<dbReference type="OrthoDB" id="1068645at2"/>
<dbReference type="InterPro" id="IPR027417">
    <property type="entry name" value="P-loop_NTPase"/>
</dbReference>
<dbReference type="KEGG" id="htx:EKK97_11010"/>
<gene>
    <name evidence="1" type="ORF">EKK97_11010</name>
</gene>
<name>A0A6I6SR86_9GAMM</name>